<accession>A0A0J7JED5</accession>
<gene>
    <name evidence="2" type="ORF">Msub_12711</name>
</gene>
<dbReference type="AlphaFoldDB" id="A0A0J7JED5"/>
<dbReference type="EMBL" id="LFBU01000001">
    <property type="protein sequence ID" value="KMQ76497.1"/>
    <property type="molecule type" value="Genomic_DNA"/>
</dbReference>
<keyword evidence="3" id="KW-1185">Reference proteome</keyword>
<proteinExistence type="predicted"/>
<feature type="transmembrane region" description="Helical" evidence="1">
    <location>
        <begin position="7"/>
        <end position="27"/>
    </location>
</feature>
<comment type="caution">
    <text evidence="2">The sequence shown here is derived from an EMBL/GenBank/DDBJ whole genome shotgun (WGS) entry which is preliminary data.</text>
</comment>
<sequence>MGGKPDIIRAIMLIFAIGLVITGFTSIRAPDDQAASNNAVVGSAQVANQPLNR</sequence>
<evidence type="ECO:0000313" key="3">
    <source>
        <dbReference type="Proteomes" id="UP000036102"/>
    </source>
</evidence>
<protein>
    <submittedName>
        <fullName evidence="2">Uncharacterized protein</fullName>
    </submittedName>
</protein>
<keyword evidence="1" id="KW-0812">Transmembrane</keyword>
<evidence type="ECO:0000256" key="1">
    <source>
        <dbReference type="SAM" id="Phobius"/>
    </source>
</evidence>
<organism evidence="2 3">
    <name type="scientific">Marinobacter subterrani</name>
    <dbReference type="NCBI Taxonomy" id="1658765"/>
    <lineage>
        <taxon>Bacteria</taxon>
        <taxon>Pseudomonadati</taxon>
        <taxon>Pseudomonadota</taxon>
        <taxon>Gammaproteobacteria</taxon>
        <taxon>Pseudomonadales</taxon>
        <taxon>Marinobacteraceae</taxon>
        <taxon>Marinobacter</taxon>
    </lineage>
</organism>
<name>A0A0J7JED5_9GAMM</name>
<dbReference type="Proteomes" id="UP000036102">
    <property type="component" value="Unassembled WGS sequence"/>
</dbReference>
<keyword evidence="1" id="KW-0472">Membrane</keyword>
<reference evidence="2 3" key="1">
    <citation type="submission" date="2015-06" db="EMBL/GenBank/DDBJ databases">
        <title>Marinobacter subterrani, a genetically tractable neutrophilic iron-oxidizing strain isolated from the Soudan Iron Mine.</title>
        <authorList>
            <person name="Bonis B.M."/>
            <person name="Gralnick J.A."/>
        </authorList>
    </citation>
    <scope>NUCLEOTIDE SEQUENCE [LARGE SCALE GENOMIC DNA]</scope>
    <source>
        <strain evidence="2 3">JG233</strain>
    </source>
</reference>
<keyword evidence="1" id="KW-1133">Transmembrane helix</keyword>
<evidence type="ECO:0000313" key="2">
    <source>
        <dbReference type="EMBL" id="KMQ76497.1"/>
    </source>
</evidence>